<keyword evidence="2" id="KW-1185">Reference proteome</keyword>
<proteinExistence type="predicted"/>
<dbReference type="Proteomes" id="UP000828941">
    <property type="component" value="Chromosome 14"/>
</dbReference>
<organism evidence="1 2">
    <name type="scientific">Bauhinia variegata</name>
    <name type="common">Purple orchid tree</name>
    <name type="synonym">Phanera variegata</name>
    <dbReference type="NCBI Taxonomy" id="167791"/>
    <lineage>
        <taxon>Eukaryota</taxon>
        <taxon>Viridiplantae</taxon>
        <taxon>Streptophyta</taxon>
        <taxon>Embryophyta</taxon>
        <taxon>Tracheophyta</taxon>
        <taxon>Spermatophyta</taxon>
        <taxon>Magnoliopsida</taxon>
        <taxon>eudicotyledons</taxon>
        <taxon>Gunneridae</taxon>
        <taxon>Pentapetalae</taxon>
        <taxon>rosids</taxon>
        <taxon>fabids</taxon>
        <taxon>Fabales</taxon>
        <taxon>Fabaceae</taxon>
        <taxon>Cercidoideae</taxon>
        <taxon>Cercideae</taxon>
        <taxon>Bauhiniinae</taxon>
        <taxon>Bauhinia</taxon>
    </lineage>
</organism>
<gene>
    <name evidence="1" type="ORF">L6164_037671</name>
</gene>
<accession>A0ACB9KKW4</accession>
<evidence type="ECO:0000313" key="1">
    <source>
        <dbReference type="EMBL" id="KAI4297806.1"/>
    </source>
</evidence>
<evidence type="ECO:0000313" key="2">
    <source>
        <dbReference type="Proteomes" id="UP000828941"/>
    </source>
</evidence>
<comment type="caution">
    <text evidence="1">The sequence shown here is derived from an EMBL/GenBank/DDBJ whole genome shotgun (WGS) entry which is preliminary data.</text>
</comment>
<reference evidence="1 2" key="1">
    <citation type="journal article" date="2022" name="DNA Res.">
        <title>Chromosomal-level genome assembly of the orchid tree Bauhinia variegata (Leguminosae; Cercidoideae) supports the allotetraploid origin hypothesis of Bauhinia.</title>
        <authorList>
            <person name="Zhong Y."/>
            <person name="Chen Y."/>
            <person name="Zheng D."/>
            <person name="Pang J."/>
            <person name="Liu Y."/>
            <person name="Luo S."/>
            <person name="Meng S."/>
            <person name="Qian L."/>
            <person name="Wei D."/>
            <person name="Dai S."/>
            <person name="Zhou R."/>
        </authorList>
    </citation>
    <scope>NUCLEOTIDE SEQUENCE [LARGE SCALE GENOMIC DNA]</scope>
    <source>
        <strain evidence="1">BV-YZ2020</strain>
    </source>
</reference>
<name>A0ACB9KKW4_BAUVA</name>
<dbReference type="EMBL" id="CM039439">
    <property type="protein sequence ID" value="KAI4297806.1"/>
    <property type="molecule type" value="Genomic_DNA"/>
</dbReference>
<protein>
    <submittedName>
        <fullName evidence="1">Uncharacterized protein</fullName>
    </submittedName>
</protein>
<sequence length="94" mass="10393">MEIKWSLKRRLGRNQKKTSNSVVADSITKVNGGGIVSCKEEAGVVRMKIVVRKSDLKQLIQAMSSGNVKPFCVTVKGNRHNAWCPALQTIPEEL</sequence>